<evidence type="ECO:0000256" key="2">
    <source>
        <dbReference type="ARBA" id="ARBA00022946"/>
    </source>
</evidence>
<dbReference type="EMBL" id="JANBQB010000382">
    <property type="protein sequence ID" value="KAJ1976993.1"/>
    <property type="molecule type" value="Genomic_DNA"/>
</dbReference>
<dbReference type="AlphaFoldDB" id="A0A9W8B1P5"/>
<accession>A0A9W8B1P5</accession>
<reference evidence="10" key="1">
    <citation type="submission" date="2022-07" db="EMBL/GenBank/DDBJ databases">
        <title>Phylogenomic reconstructions and comparative analyses of Kickxellomycotina fungi.</title>
        <authorList>
            <person name="Reynolds N.K."/>
            <person name="Stajich J.E."/>
            <person name="Barry K."/>
            <person name="Grigoriev I.V."/>
            <person name="Crous P."/>
            <person name="Smith M.E."/>
        </authorList>
    </citation>
    <scope>NUCLEOTIDE SEQUENCE</scope>
    <source>
        <strain evidence="10">RSA 567</strain>
    </source>
</reference>
<keyword evidence="2" id="KW-0809">Transit peptide</keyword>
<keyword evidence="5" id="KW-0687">Ribonucleoprotein</keyword>
<evidence type="ECO:0000256" key="6">
    <source>
        <dbReference type="ARBA" id="ARBA00038073"/>
    </source>
</evidence>
<evidence type="ECO:0000259" key="9">
    <source>
        <dbReference type="SMART" id="SM00978"/>
    </source>
</evidence>
<organism evidence="10 11">
    <name type="scientific">Dimargaris verticillata</name>
    <dbReference type="NCBI Taxonomy" id="2761393"/>
    <lineage>
        <taxon>Eukaryota</taxon>
        <taxon>Fungi</taxon>
        <taxon>Fungi incertae sedis</taxon>
        <taxon>Zoopagomycota</taxon>
        <taxon>Kickxellomycotina</taxon>
        <taxon>Dimargaritomycetes</taxon>
        <taxon>Dimargaritales</taxon>
        <taxon>Dimargaritaceae</taxon>
        <taxon>Dimargaris</taxon>
    </lineage>
</organism>
<gene>
    <name evidence="10" type="ORF">H4R34_003767</name>
</gene>
<dbReference type="SMART" id="SM00978">
    <property type="entry name" value="Tim44"/>
    <property type="match status" value="1"/>
</dbReference>
<dbReference type="SUPFAM" id="SSF54427">
    <property type="entry name" value="NTF2-like"/>
    <property type="match status" value="1"/>
</dbReference>
<name>A0A9W8B1P5_9FUNG</name>
<dbReference type="InterPro" id="IPR032710">
    <property type="entry name" value="NTF2-like_dom_sf"/>
</dbReference>
<keyword evidence="11" id="KW-1185">Reference proteome</keyword>
<dbReference type="PANTHER" id="PTHR28554">
    <property type="entry name" value="39S RIBOSOMAL PROTEIN L45, MITOCHONDRIAL"/>
    <property type="match status" value="1"/>
</dbReference>
<sequence>MPGIGLMRMSLLRACVPAFSQTALPMHTTRVAVTQIARQTRSYASKPEDLERAILTDFGVVSNFVPVPRSQRPSILTKLGFKYAVKKWRTSWATTLGIATLKSKLGSFTTAGFLDEAVSIYEIMNEAFASGDRKLIQHVCVPVMASKLKSDIKKRTYTMEWQSHGQVEDPRVVSVVAGRLAEDIILAQATVRLHTKQSMTVYNKQRKVVSSNKDKPISVLEYVVYQRIISSFDKSHWQIYGKMQETTVDDFARRFA</sequence>
<dbReference type="OrthoDB" id="19619at2759"/>
<proteinExistence type="inferred from homology"/>
<feature type="domain" description="Tim44-like" evidence="9">
    <location>
        <begin position="94"/>
        <end position="244"/>
    </location>
</feature>
<keyword evidence="3" id="KW-0689">Ribosomal protein</keyword>
<dbReference type="GO" id="GO:0005840">
    <property type="term" value="C:ribosome"/>
    <property type="evidence" value="ECO:0007669"/>
    <property type="project" value="UniProtKB-KW"/>
</dbReference>
<keyword evidence="4" id="KW-0496">Mitochondrion</keyword>
<dbReference type="PANTHER" id="PTHR28554:SF1">
    <property type="entry name" value="LARGE RIBOSOMAL SUBUNIT PROTEIN ML45"/>
    <property type="match status" value="1"/>
</dbReference>
<dbReference type="Gene3D" id="3.10.450.240">
    <property type="match status" value="1"/>
</dbReference>
<evidence type="ECO:0000256" key="4">
    <source>
        <dbReference type="ARBA" id="ARBA00023128"/>
    </source>
</evidence>
<evidence type="ECO:0000313" key="10">
    <source>
        <dbReference type="EMBL" id="KAJ1976993.1"/>
    </source>
</evidence>
<dbReference type="InterPro" id="IPR051975">
    <property type="entry name" value="mtLSU_mL45"/>
</dbReference>
<comment type="similarity">
    <text evidence="6">Belongs to the mitochondrion-specific ribosomal protein mL45 family.</text>
</comment>
<dbReference type="Pfam" id="PF04280">
    <property type="entry name" value="Tim44"/>
    <property type="match status" value="1"/>
</dbReference>
<evidence type="ECO:0000256" key="3">
    <source>
        <dbReference type="ARBA" id="ARBA00022980"/>
    </source>
</evidence>
<dbReference type="Proteomes" id="UP001151582">
    <property type="component" value="Unassembled WGS sequence"/>
</dbReference>
<dbReference type="GO" id="GO:1990904">
    <property type="term" value="C:ribonucleoprotein complex"/>
    <property type="evidence" value="ECO:0007669"/>
    <property type="project" value="UniProtKB-KW"/>
</dbReference>
<evidence type="ECO:0000256" key="5">
    <source>
        <dbReference type="ARBA" id="ARBA00023274"/>
    </source>
</evidence>
<evidence type="ECO:0000256" key="1">
    <source>
        <dbReference type="ARBA" id="ARBA00004173"/>
    </source>
</evidence>
<protein>
    <recommendedName>
        <fullName evidence="7">Large ribosomal subunit protein mL45</fullName>
    </recommendedName>
    <alternativeName>
        <fullName evidence="8">39S ribosomal protein L45, mitochondrial</fullName>
    </alternativeName>
</protein>
<dbReference type="InterPro" id="IPR007379">
    <property type="entry name" value="Tim44-like_dom"/>
</dbReference>
<comment type="caution">
    <text evidence="10">The sequence shown here is derived from an EMBL/GenBank/DDBJ whole genome shotgun (WGS) entry which is preliminary data.</text>
</comment>
<evidence type="ECO:0000256" key="8">
    <source>
        <dbReference type="ARBA" id="ARBA00043031"/>
    </source>
</evidence>
<comment type="subcellular location">
    <subcellularLocation>
        <location evidence="1">Mitochondrion</location>
    </subcellularLocation>
</comment>
<evidence type="ECO:0000256" key="7">
    <source>
        <dbReference type="ARBA" id="ARBA00039448"/>
    </source>
</evidence>
<dbReference type="GO" id="GO:0005739">
    <property type="term" value="C:mitochondrion"/>
    <property type="evidence" value="ECO:0007669"/>
    <property type="project" value="UniProtKB-SubCell"/>
</dbReference>
<evidence type="ECO:0000313" key="11">
    <source>
        <dbReference type="Proteomes" id="UP001151582"/>
    </source>
</evidence>